<keyword evidence="3" id="KW-0963">Cytoplasm</keyword>
<comment type="caution">
    <text evidence="4">The sequence shown here is derived from an EMBL/GenBank/DDBJ whole genome shotgun (WGS) entry which is preliminary data.</text>
</comment>
<dbReference type="Gene3D" id="3.30.1420.10">
    <property type="match status" value="1"/>
</dbReference>
<dbReference type="Gene3D" id="1.10.10.370">
    <property type="entry name" value="DsrC-like protein, C-terminal domain"/>
    <property type="match status" value="1"/>
</dbReference>
<evidence type="ECO:0000256" key="1">
    <source>
        <dbReference type="ARBA" id="ARBA00004496"/>
    </source>
</evidence>
<protein>
    <submittedName>
        <fullName evidence="4">TusE/DsrC/DsvC family sulfur relay protein</fullName>
    </submittedName>
</protein>
<reference evidence="4 5" key="1">
    <citation type="submission" date="2023-11" db="EMBL/GenBank/DDBJ databases">
        <title>Winogradskyella pelagius sp. nov., isolated from coastal sediment.</title>
        <authorList>
            <person name="Li F."/>
        </authorList>
    </citation>
    <scope>NUCLEOTIDE SEQUENCE [LARGE SCALE GENOMIC DNA]</scope>
    <source>
        <strain evidence="4 5">KCTC 23502</strain>
    </source>
</reference>
<sequence length="102" mass="11725">MKKLIANREIDVNEEGYLTDFTQWDREIGKGIAEESNITMTDKHWEVIEYLQDKYHKEEPLSVRGIKKSGVIDIKEFYNLFPGGPLKISTKIAGIPKPKSCI</sequence>
<name>A0ABU5EKI2_9FLAO</name>
<dbReference type="EMBL" id="JAXDAE010000004">
    <property type="protein sequence ID" value="MDY2586778.1"/>
    <property type="molecule type" value="Genomic_DNA"/>
</dbReference>
<dbReference type="InterPro" id="IPR025526">
    <property type="entry name" value="DsrC-like_dom_sf"/>
</dbReference>
<dbReference type="InterPro" id="IPR043163">
    <property type="entry name" value="DsrC-like_N"/>
</dbReference>
<evidence type="ECO:0000313" key="5">
    <source>
        <dbReference type="Proteomes" id="UP001285855"/>
    </source>
</evidence>
<comment type="similarity">
    <text evidence="2">Belongs to the DsrC/TusE family.</text>
</comment>
<organism evidence="4 5">
    <name type="scientific">Winogradskyella aquimaris</name>
    <dbReference type="NCBI Taxonomy" id="864074"/>
    <lineage>
        <taxon>Bacteria</taxon>
        <taxon>Pseudomonadati</taxon>
        <taxon>Bacteroidota</taxon>
        <taxon>Flavobacteriia</taxon>
        <taxon>Flavobacteriales</taxon>
        <taxon>Flavobacteriaceae</taxon>
        <taxon>Winogradskyella</taxon>
    </lineage>
</organism>
<proteinExistence type="inferred from homology"/>
<comment type="subcellular location">
    <subcellularLocation>
        <location evidence="1">Cytoplasm</location>
    </subcellularLocation>
</comment>
<dbReference type="RefSeq" id="WP_320555152.1">
    <property type="nucleotide sequence ID" value="NZ_JAXDAE010000004.1"/>
</dbReference>
<dbReference type="PANTHER" id="PTHR37010">
    <property type="entry name" value="SULFURTRANSFERASE TUSE"/>
    <property type="match status" value="1"/>
</dbReference>
<dbReference type="SUPFAM" id="SSF69721">
    <property type="entry name" value="DsrC, the gamma subunit of dissimilatory sulfite reductase"/>
    <property type="match status" value="1"/>
</dbReference>
<dbReference type="Pfam" id="PF04358">
    <property type="entry name" value="DsrC"/>
    <property type="match status" value="1"/>
</dbReference>
<evidence type="ECO:0000313" key="4">
    <source>
        <dbReference type="EMBL" id="MDY2586778.1"/>
    </source>
</evidence>
<evidence type="ECO:0000256" key="2">
    <source>
        <dbReference type="ARBA" id="ARBA00005718"/>
    </source>
</evidence>
<dbReference type="Proteomes" id="UP001285855">
    <property type="component" value="Unassembled WGS sequence"/>
</dbReference>
<evidence type="ECO:0000256" key="3">
    <source>
        <dbReference type="ARBA" id="ARBA00022490"/>
    </source>
</evidence>
<dbReference type="PANTHER" id="PTHR37010:SF1">
    <property type="entry name" value="SULFURTRANSFERASE TUSE"/>
    <property type="match status" value="1"/>
</dbReference>
<keyword evidence="5" id="KW-1185">Reference proteome</keyword>
<dbReference type="PIRSF" id="PIRSF006223">
    <property type="entry name" value="DsrC_TusE"/>
    <property type="match status" value="1"/>
</dbReference>
<dbReference type="InterPro" id="IPR042072">
    <property type="entry name" value="DsrC-like_C"/>
</dbReference>
<gene>
    <name evidence="4" type="ORF">SNF14_05470</name>
</gene>
<dbReference type="NCBIfam" id="TIGR03342">
    <property type="entry name" value="dsrC_tusE_dsvC"/>
    <property type="match status" value="1"/>
</dbReference>
<accession>A0ABU5EKI2</accession>
<dbReference type="InterPro" id="IPR007453">
    <property type="entry name" value="DsrC/TusE"/>
</dbReference>